<sequence>MRTDSIKDIHNKRPNAQFKLLPKDTVRRNLSRPGQPYSILDADDKNHSPIRKAYSALFSTKALRAQTNSLTHREITRGMVEKRLKQSLTWPDFLSYLQTSKQDLTDDEIVINAQALIFAGSHTLKTTLTGDSFHLLHNQESLARVTTEIRAAFQVKQTWMPDH</sequence>
<dbReference type="GeneID" id="70250218"/>
<organism evidence="1 2">
    <name type="scientific">Talaromyces proteolyticus</name>
    <dbReference type="NCBI Taxonomy" id="1131652"/>
    <lineage>
        <taxon>Eukaryota</taxon>
        <taxon>Fungi</taxon>
        <taxon>Dikarya</taxon>
        <taxon>Ascomycota</taxon>
        <taxon>Pezizomycotina</taxon>
        <taxon>Eurotiomycetes</taxon>
        <taxon>Eurotiomycetidae</taxon>
        <taxon>Eurotiales</taxon>
        <taxon>Trichocomaceae</taxon>
        <taxon>Talaromyces</taxon>
        <taxon>Talaromyces sect. Bacilispori</taxon>
    </lineage>
</organism>
<dbReference type="InterPro" id="IPR001128">
    <property type="entry name" value="Cyt_P450"/>
</dbReference>
<accession>A0AAD4KY19</accession>
<keyword evidence="2" id="KW-1185">Reference proteome</keyword>
<evidence type="ECO:0000313" key="2">
    <source>
        <dbReference type="Proteomes" id="UP001201262"/>
    </source>
</evidence>
<comment type="caution">
    <text evidence="1">The sequence shown here is derived from an EMBL/GenBank/DDBJ whole genome shotgun (WGS) entry which is preliminary data.</text>
</comment>
<dbReference type="GO" id="GO:0020037">
    <property type="term" value="F:heme binding"/>
    <property type="evidence" value="ECO:0007669"/>
    <property type="project" value="InterPro"/>
</dbReference>
<dbReference type="GO" id="GO:0004497">
    <property type="term" value="F:monooxygenase activity"/>
    <property type="evidence" value="ECO:0007669"/>
    <property type="project" value="InterPro"/>
</dbReference>
<gene>
    <name evidence="1" type="ORF">BGW36DRAFT_424209</name>
</gene>
<dbReference type="Proteomes" id="UP001201262">
    <property type="component" value="Unassembled WGS sequence"/>
</dbReference>
<evidence type="ECO:0008006" key="3">
    <source>
        <dbReference type="Google" id="ProtNLM"/>
    </source>
</evidence>
<name>A0AAD4KY19_9EURO</name>
<proteinExistence type="predicted"/>
<dbReference type="AlphaFoldDB" id="A0AAD4KY19"/>
<dbReference type="SUPFAM" id="SSF48264">
    <property type="entry name" value="Cytochrome P450"/>
    <property type="match status" value="1"/>
</dbReference>
<dbReference type="InterPro" id="IPR036396">
    <property type="entry name" value="Cyt_P450_sf"/>
</dbReference>
<dbReference type="RefSeq" id="XP_046075289.1">
    <property type="nucleotide sequence ID" value="XM_046219931.1"/>
</dbReference>
<dbReference type="GO" id="GO:0016705">
    <property type="term" value="F:oxidoreductase activity, acting on paired donors, with incorporation or reduction of molecular oxygen"/>
    <property type="evidence" value="ECO:0007669"/>
    <property type="project" value="InterPro"/>
</dbReference>
<dbReference type="Gene3D" id="1.10.630.10">
    <property type="entry name" value="Cytochrome P450"/>
    <property type="match status" value="1"/>
</dbReference>
<evidence type="ECO:0000313" key="1">
    <source>
        <dbReference type="EMBL" id="KAH8701913.1"/>
    </source>
</evidence>
<dbReference type="GO" id="GO:0005506">
    <property type="term" value="F:iron ion binding"/>
    <property type="evidence" value="ECO:0007669"/>
    <property type="project" value="InterPro"/>
</dbReference>
<reference evidence="1" key="1">
    <citation type="submission" date="2021-12" db="EMBL/GenBank/DDBJ databases">
        <title>Convergent genome expansion in fungi linked to evolution of root-endophyte symbiosis.</title>
        <authorList>
            <consortium name="DOE Joint Genome Institute"/>
            <person name="Ke Y.-H."/>
            <person name="Bonito G."/>
            <person name="Liao H.-L."/>
            <person name="Looney B."/>
            <person name="Rojas-Flechas A."/>
            <person name="Nash J."/>
            <person name="Hameed K."/>
            <person name="Schadt C."/>
            <person name="Martin F."/>
            <person name="Crous P.W."/>
            <person name="Miettinen O."/>
            <person name="Magnuson J.K."/>
            <person name="Labbe J."/>
            <person name="Jacobson D."/>
            <person name="Doktycz M.J."/>
            <person name="Veneault-Fourrey C."/>
            <person name="Kuo A."/>
            <person name="Mondo S."/>
            <person name="Calhoun S."/>
            <person name="Riley R."/>
            <person name="Ohm R."/>
            <person name="LaButti K."/>
            <person name="Andreopoulos B."/>
            <person name="Pangilinan J."/>
            <person name="Nolan M."/>
            <person name="Tritt A."/>
            <person name="Clum A."/>
            <person name="Lipzen A."/>
            <person name="Daum C."/>
            <person name="Barry K."/>
            <person name="Grigoriev I.V."/>
            <person name="Vilgalys R."/>
        </authorList>
    </citation>
    <scope>NUCLEOTIDE SEQUENCE</scope>
    <source>
        <strain evidence="1">PMI_201</strain>
    </source>
</reference>
<dbReference type="Pfam" id="PF00067">
    <property type="entry name" value="p450"/>
    <property type="match status" value="1"/>
</dbReference>
<dbReference type="EMBL" id="JAJTJA010000003">
    <property type="protein sequence ID" value="KAH8701913.1"/>
    <property type="molecule type" value="Genomic_DNA"/>
</dbReference>
<protein>
    <recommendedName>
        <fullName evidence="3">Cytochrome P450</fullName>
    </recommendedName>
</protein>